<proteinExistence type="predicted"/>
<dbReference type="Gene3D" id="3.80.10.10">
    <property type="entry name" value="Ribonuclease Inhibitor"/>
    <property type="match status" value="1"/>
</dbReference>
<dbReference type="OMA" id="ARPCEDL"/>
<organism evidence="3">
    <name type="scientific">Perkinsus marinus (strain ATCC 50983 / TXsc)</name>
    <dbReference type="NCBI Taxonomy" id="423536"/>
    <lineage>
        <taxon>Eukaryota</taxon>
        <taxon>Sar</taxon>
        <taxon>Alveolata</taxon>
        <taxon>Perkinsozoa</taxon>
        <taxon>Perkinsea</taxon>
        <taxon>Perkinsida</taxon>
        <taxon>Perkinsidae</taxon>
        <taxon>Perkinsus</taxon>
    </lineage>
</organism>
<feature type="compositionally biased region" description="Basic residues" evidence="1">
    <location>
        <begin position="1"/>
        <end position="10"/>
    </location>
</feature>
<evidence type="ECO:0000256" key="1">
    <source>
        <dbReference type="SAM" id="MobiDB-lite"/>
    </source>
</evidence>
<evidence type="ECO:0000313" key="3">
    <source>
        <dbReference type="Proteomes" id="UP000007800"/>
    </source>
</evidence>
<accession>C5L697</accession>
<name>C5L697_PERM5</name>
<dbReference type="GeneID" id="9042673"/>
<evidence type="ECO:0000313" key="2">
    <source>
        <dbReference type="EMBL" id="EER07724.1"/>
    </source>
</evidence>
<reference evidence="2 3" key="1">
    <citation type="submission" date="2008-07" db="EMBL/GenBank/DDBJ databases">
        <authorList>
            <person name="El-Sayed N."/>
            <person name="Caler E."/>
            <person name="Inman J."/>
            <person name="Amedeo P."/>
            <person name="Hass B."/>
            <person name="Wortman J."/>
        </authorList>
    </citation>
    <scope>NUCLEOTIDE SEQUENCE [LARGE SCALE GENOMIC DNA]</scope>
    <source>
        <strain evidence="3">ATCC 50983 / TXsc</strain>
    </source>
</reference>
<dbReference type="AlphaFoldDB" id="C5L697"/>
<dbReference type="Proteomes" id="UP000007800">
    <property type="component" value="Unassembled WGS sequence"/>
</dbReference>
<dbReference type="InterPro" id="IPR032675">
    <property type="entry name" value="LRR_dom_sf"/>
</dbReference>
<sequence>MPPRRKRYRKPGSGGDGSFFKRMQRLSSQHHQPSLDVLDATLKEIFFDSRPKPRPVSSRSVLARPCEDLLAPLPLETIAVIASFLPLVPDVLNLQCLCQRTRGLLPRVVHAMTSVVLPGDVRSCLHFQRIIASIAPFVERLSCTSEGVTNPLIWSAVSAGLPPMPRLVHLQLSELPDRVVATRLSFPPLLRTFKYDGTDPVNWSFLADLVGRVRTLDSLEIRGFAHGAPGDKNWLKGRSWRALRMDVVLQDSRAPTLTFPMSERRRRAIDDFTASLIVAVEGSAETLQRFSFAEPCNTALLDSLQRCENLERLSVQVDRRRATKIIPLLGGGTLRSIRLAFPVLCHMSLRQRSEADGRVEEALANLATYHTLREVVIDGCGTLLELSGTSMRALSGIVITSLELLTVDVTVGDLAELGGALTSLRDFTIQAPRLGRDPETYRFIRKSCPNLRKLEVPVEGLADPAVCEEIARLRSNGVKVY</sequence>
<dbReference type="OrthoDB" id="443620at2759"/>
<dbReference type="RefSeq" id="XP_002775908.1">
    <property type="nucleotide sequence ID" value="XM_002775862.1"/>
</dbReference>
<dbReference type="InParanoid" id="C5L697"/>
<feature type="region of interest" description="Disordered" evidence="1">
    <location>
        <begin position="1"/>
        <end position="20"/>
    </location>
</feature>
<gene>
    <name evidence="2" type="ORF">Pmar_PMAR029013</name>
</gene>
<protein>
    <submittedName>
        <fullName evidence="2">Uncharacterized protein</fullName>
    </submittedName>
</protein>
<dbReference type="EMBL" id="GG679756">
    <property type="protein sequence ID" value="EER07724.1"/>
    <property type="molecule type" value="Genomic_DNA"/>
</dbReference>
<keyword evidence="3" id="KW-1185">Reference proteome</keyword>